<feature type="domain" description="DNA helicase Pif1-like DEAD-box helicase" evidence="2">
    <location>
        <begin position="5"/>
        <end position="140"/>
    </location>
</feature>
<evidence type="ECO:0000259" key="3">
    <source>
        <dbReference type="Pfam" id="PF21530"/>
    </source>
</evidence>
<proteinExistence type="inferred from homology"/>
<keyword evidence="4" id="KW-1185">Reference proteome</keyword>
<dbReference type="OrthoDB" id="6604273at2759"/>
<evidence type="ECO:0000259" key="2">
    <source>
        <dbReference type="Pfam" id="PF05970"/>
    </source>
</evidence>
<gene>
    <name evidence="5" type="primary">LOC112680686</name>
</gene>
<dbReference type="InterPro" id="IPR010285">
    <property type="entry name" value="DNA_helicase_pif1-like_DEAD"/>
</dbReference>
<dbReference type="RefSeq" id="XP_025406656.1">
    <property type="nucleotide sequence ID" value="XM_025550871.1"/>
</dbReference>
<protein>
    <recommendedName>
        <fullName evidence="1">ATP-dependent DNA helicase</fullName>
        <ecNumber evidence="1">5.6.2.3</ecNumber>
    </recommendedName>
</protein>
<keyword evidence="1" id="KW-0233">DNA recombination</keyword>
<name>A0A8B8F7P8_9HEMI</name>
<dbReference type="SUPFAM" id="SSF52540">
    <property type="entry name" value="P-loop containing nucleoside triphosphate hydrolases"/>
    <property type="match status" value="1"/>
</dbReference>
<dbReference type="GO" id="GO:0043139">
    <property type="term" value="F:5'-3' DNA helicase activity"/>
    <property type="evidence" value="ECO:0007669"/>
    <property type="project" value="UniProtKB-EC"/>
</dbReference>
<dbReference type="AlphaFoldDB" id="A0A8B8F7P8"/>
<evidence type="ECO:0000313" key="4">
    <source>
        <dbReference type="Proteomes" id="UP000694846"/>
    </source>
</evidence>
<dbReference type="GO" id="GO:0016787">
    <property type="term" value="F:hydrolase activity"/>
    <property type="evidence" value="ECO:0007669"/>
    <property type="project" value="UniProtKB-KW"/>
</dbReference>
<organism evidence="4 5">
    <name type="scientific">Sipha flava</name>
    <name type="common">yellow sugarcane aphid</name>
    <dbReference type="NCBI Taxonomy" id="143950"/>
    <lineage>
        <taxon>Eukaryota</taxon>
        <taxon>Metazoa</taxon>
        <taxon>Ecdysozoa</taxon>
        <taxon>Arthropoda</taxon>
        <taxon>Hexapoda</taxon>
        <taxon>Insecta</taxon>
        <taxon>Pterygota</taxon>
        <taxon>Neoptera</taxon>
        <taxon>Paraneoptera</taxon>
        <taxon>Hemiptera</taxon>
        <taxon>Sternorrhyncha</taxon>
        <taxon>Aphidomorpha</taxon>
        <taxon>Aphidoidea</taxon>
        <taxon>Aphididae</taxon>
        <taxon>Sipha</taxon>
    </lineage>
</organism>
<accession>A0A8B8F7P8</accession>
<dbReference type="GO" id="GO:0006281">
    <property type="term" value="P:DNA repair"/>
    <property type="evidence" value="ECO:0007669"/>
    <property type="project" value="UniProtKB-KW"/>
</dbReference>
<dbReference type="PANTHER" id="PTHR10492:SF57">
    <property type="entry name" value="ATP-DEPENDENT DNA HELICASE"/>
    <property type="match status" value="1"/>
</dbReference>
<feature type="domain" description="DNA helicase Pif1-like 2B" evidence="3">
    <location>
        <begin position="198"/>
        <end position="243"/>
    </location>
</feature>
<keyword evidence="1" id="KW-0347">Helicase</keyword>
<dbReference type="Pfam" id="PF21530">
    <property type="entry name" value="Pif1_2B_dom"/>
    <property type="match status" value="1"/>
</dbReference>
<keyword evidence="1" id="KW-0227">DNA damage</keyword>
<dbReference type="GO" id="GO:0000723">
    <property type="term" value="P:telomere maintenance"/>
    <property type="evidence" value="ECO:0007669"/>
    <property type="project" value="InterPro"/>
</dbReference>
<comment type="cofactor">
    <cofactor evidence="1">
        <name>Mg(2+)</name>
        <dbReference type="ChEBI" id="CHEBI:18420"/>
    </cofactor>
</comment>
<keyword evidence="1" id="KW-0378">Hydrolase</keyword>
<keyword evidence="1" id="KW-0234">DNA repair</keyword>
<keyword evidence="1" id="KW-0067">ATP-binding</keyword>
<dbReference type="Proteomes" id="UP000694846">
    <property type="component" value="Unplaced"/>
</dbReference>
<dbReference type="EC" id="5.6.2.3" evidence="1"/>
<sequence>MAMIDIYYKTTERSVCSVKKQSSLGKLLKEIHFIVWDESTVANKGSPEALDRIPRNFKNNDRPIGGVVILFDGDFRQIFPVVLKGTKSDEINICLKSSYLWSYITSLRLTTNMRVHLGGDNNAKLFSQHLLKIGDRTFQNDEHSMIYINSTFTISILDQNNLINKVYPEISNFSNKSNEWLREHTLTNQDEAIDIPTEFFNLLNPSGIFPHKLDLKIGAPIILMQNLNAPKLCNGTKLKILSLKKNLIEAEILTGSASGTIVQGQTMKVAGIDISDPCFTHG</sequence>
<dbReference type="InterPro" id="IPR027417">
    <property type="entry name" value="P-loop_NTPase"/>
</dbReference>
<dbReference type="GO" id="GO:0006310">
    <property type="term" value="P:DNA recombination"/>
    <property type="evidence" value="ECO:0007669"/>
    <property type="project" value="UniProtKB-KW"/>
</dbReference>
<keyword evidence="1" id="KW-0547">Nucleotide-binding</keyword>
<comment type="catalytic activity">
    <reaction evidence="1">
        <text>ATP + H2O = ADP + phosphate + H(+)</text>
        <dbReference type="Rhea" id="RHEA:13065"/>
        <dbReference type="ChEBI" id="CHEBI:15377"/>
        <dbReference type="ChEBI" id="CHEBI:15378"/>
        <dbReference type="ChEBI" id="CHEBI:30616"/>
        <dbReference type="ChEBI" id="CHEBI:43474"/>
        <dbReference type="ChEBI" id="CHEBI:456216"/>
        <dbReference type="EC" id="5.6.2.3"/>
    </reaction>
</comment>
<evidence type="ECO:0000256" key="1">
    <source>
        <dbReference type="RuleBase" id="RU363044"/>
    </source>
</evidence>
<evidence type="ECO:0000313" key="5">
    <source>
        <dbReference type="RefSeq" id="XP_025406656.1"/>
    </source>
</evidence>
<comment type="similarity">
    <text evidence="1">Belongs to the helicase family.</text>
</comment>
<dbReference type="PANTHER" id="PTHR10492">
    <property type="match status" value="1"/>
</dbReference>
<dbReference type="GeneID" id="112680686"/>
<dbReference type="Pfam" id="PF05970">
    <property type="entry name" value="PIF1"/>
    <property type="match status" value="1"/>
</dbReference>
<reference evidence="5" key="1">
    <citation type="submission" date="2025-08" db="UniProtKB">
        <authorList>
            <consortium name="RefSeq"/>
        </authorList>
    </citation>
    <scope>IDENTIFICATION</scope>
    <source>
        <tissue evidence="5">Whole body</tissue>
    </source>
</reference>
<dbReference type="InterPro" id="IPR049163">
    <property type="entry name" value="Pif1-like_2B_dom"/>
</dbReference>
<dbReference type="GO" id="GO:0005524">
    <property type="term" value="F:ATP binding"/>
    <property type="evidence" value="ECO:0007669"/>
    <property type="project" value="UniProtKB-KW"/>
</dbReference>